<keyword evidence="4" id="KW-1185">Reference proteome</keyword>
<feature type="transmembrane region" description="Helical" evidence="1">
    <location>
        <begin position="186"/>
        <end position="206"/>
    </location>
</feature>
<evidence type="ECO:0000259" key="2">
    <source>
        <dbReference type="Pfam" id="PF02517"/>
    </source>
</evidence>
<evidence type="ECO:0000256" key="1">
    <source>
        <dbReference type="SAM" id="Phobius"/>
    </source>
</evidence>
<feature type="transmembrane region" description="Helical" evidence="1">
    <location>
        <begin position="12"/>
        <end position="42"/>
    </location>
</feature>
<gene>
    <name evidence="3" type="ORF">ACFO0N_21105</name>
</gene>
<name>A0ABD5PHR3_9EURY</name>
<feature type="transmembrane region" description="Helical" evidence="1">
    <location>
        <begin position="48"/>
        <end position="73"/>
    </location>
</feature>
<dbReference type="Pfam" id="PF02517">
    <property type="entry name" value="Rce1-like"/>
    <property type="match status" value="1"/>
</dbReference>
<dbReference type="Proteomes" id="UP001595921">
    <property type="component" value="Unassembled WGS sequence"/>
</dbReference>
<feature type="transmembrane region" description="Helical" evidence="1">
    <location>
        <begin position="246"/>
        <end position="266"/>
    </location>
</feature>
<feature type="transmembrane region" description="Helical" evidence="1">
    <location>
        <begin position="111"/>
        <end position="134"/>
    </location>
</feature>
<reference evidence="3 4" key="1">
    <citation type="journal article" date="2019" name="Int. J. Syst. Evol. Microbiol.">
        <title>The Global Catalogue of Microorganisms (GCM) 10K type strain sequencing project: providing services to taxonomists for standard genome sequencing and annotation.</title>
        <authorList>
            <consortium name="The Broad Institute Genomics Platform"/>
            <consortium name="The Broad Institute Genome Sequencing Center for Infectious Disease"/>
            <person name="Wu L."/>
            <person name="Ma J."/>
        </authorList>
    </citation>
    <scope>NUCLEOTIDE SEQUENCE [LARGE SCALE GENOMIC DNA]</scope>
    <source>
        <strain evidence="3 4">CGMCC 1.12553</strain>
    </source>
</reference>
<dbReference type="PANTHER" id="PTHR36435">
    <property type="entry name" value="SLR1288 PROTEIN"/>
    <property type="match status" value="1"/>
</dbReference>
<dbReference type="PANTHER" id="PTHR36435:SF1">
    <property type="entry name" value="CAAX AMINO TERMINAL PROTEASE FAMILY PROTEIN"/>
    <property type="match status" value="1"/>
</dbReference>
<keyword evidence="1" id="KW-1133">Transmembrane helix</keyword>
<dbReference type="AlphaFoldDB" id="A0ABD5PHR3"/>
<dbReference type="GO" id="GO:0004175">
    <property type="term" value="F:endopeptidase activity"/>
    <property type="evidence" value="ECO:0007669"/>
    <property type="project" value="UniProtKB-ARBA"/>
</dbReference>
<feature type="domain" description="CAAX prenyl protease 2/Lysostaphin resistance protein A-like" evidence="2">
    <location>
        <begin position="154"/>
        <end position="250"/>
    </location>
</feature>
<dbReference type="RefSeq" id="WP_267620651.1">
    <property type="nucleotide sequence ID" value="NZ_JAODIW010000005.1"/>
</dbReference>
<keyword evidence="1" id="KW-0812">Transmembrane</keyword>
<sequence>MSTANRSVAAAVATLVSGTALGIFGLAFGTVLALIALLVLVAGGIVEFTATVTLVVGLLMTQGVGCFCTAIGYSRYRHRLTGLLERVVGERSWLATRPFRIPARVPTLKDLAYVAGAYVLAFGGVTVVGLLVSATGVEAANNAAAETGMQNPELLLLLIPGSILLIGPGEELLFRGVVQGRFREHFGPAVAIVSASLLFAAIHFTALQGAAGARLVTIGILVVPALVFGVVYELTDNIVVPALVHGLYNATLFGLLYLSTVVAPTMGA</sequence>
<feature type="transmembrane region" description="Helical" evidence="1">
    <location>
        <begin position="212"/>
        <end position="234"/>
    </location>
</feature>
<dbReference type="InterPro" id="IPR052710">
    <property type="entry name" value="CAAX_protease"/>
</dbReference>
<dbReference type="EMBL" id="JBHSDS010000017">
    <property type="protein sequence ID" value="MFC4360452.1"/>
    <property type="molecule type" value="Genomic_DNA"/>
</dbReference>
<dbReference type="GO" id="GO:0080120">
    <property type="term" value="P:CAAX-box protein maturation"/>
    <property type="evidence" value="ECO:0007669"/>
    <property type="project" value="UniProtKB-ARBA"/>
</dbReference>
<evidence type="ECO:0000313" key="4">
    <source>
        <dbReference type="Proteomes" id="UP001595921"/>
    </source>
</evidence>
<organism evidence="3 4">
    <name type="scientific">Halobium salinum</name>
    <dbReference type="NCBI Taxonomy" id="1364940"/>
    <lineage>
        <taxon>Archaea</taxon>
        <taxon>Methanobacteriati</taxon>
        <taxon>Methanobacteriota</taxon>
        <taxon>Stenosarchaea group</taxon>
        <taxon>Halobacteria</taxon>
        <taxon>Halobacteriales</taxon>
        <taxon>Haloferacaceae</taxon>
        <taxon>Halobium</taxon>
    </lineage>
</organism>
<keyword evidence="3" id="KW-0378">Hydrolase</keyword>
<proteinExistence type="predicted"/>
<evidence type="ECO:0000313" key="3">
    <source>
        <dbReference type="EMBL" id="MFC4360452.1"/>
    </source>
</evidence>
<dbReference type="EC" id="3.4.-.-" evidence="3"/>
<keyword evidence="1" id="KW-0472">Membrane</keyword>
<comment type="caution">
    <text evidence="3">The sequence shown here is derived from an EMBL/GenBank/DDBJ whole genome shotgun (WGS) entry which is preliminary data.</text>
</comment>
<accession>A0ABD5PHR3</accession>
<dbReference type="InterPro" id="IPR003675">
    <property type="entry name" value="Rce1/LyrA-like_dom"/>
</dbReference>
<protein>
    <submittedName>
        <fullName evidence="3">CPBP family intramembrane glutamic endopeptidase</fullName>
        <ecNumber evidence="3">3.4.-.-</ecNumber>
    </submittedName>
</protein>
<feature type="transmembrane region" description="Helical" evidence="1">
    <location>
        <begin position="154"/>
        <end position="174"/>
    </location>
</feature>